<feature type="transmembrane region" description="Helical" evidence="1">
    <location>
        <begin position="308"/>
        <end position="330"/>
    </location>
</feature>
<keyword evidence="1" id="KW-0812">Transmembrane</keyword>
<keyword evidence="3" id="KW-1185">Reference proteome</keyword>
<dbReference type="KEGG" id="dfo:Dform_01121"/>
<reference evidence="3" key="1">
    <citation type="submission" date="2016-11" db="EMBL/GenBank/DDBJ databases">
        <title>Dehalogenimonas formicexedens sp. nov., a chlorinated alkane respiring bacterium isolated from contaminated groundwater.</title>
        <authorList>
            <person name="Key T.A."/>
            <person name="Bowman K.S."/>
            <person name="Lee I."/>
            <person name="Chun J."/>
            <person name="Albuquerque L."/>
            <person name="da Costa M.S."/>
            <person name="Rainey F.A."/>
            <person name="Moe W.M."/>
        </authorList>
    </citation>
    <scope>NUCLEOTIDE SEQUENCE [LARGE SCALE GENOMIC DNA]</scope>
    <source>
        <strain evidence="3">NSZ-14</strain>
    </source>
</reference>
<proteinExistence type="predicted"/>
<evidence type="ECO:0000256" key="1">
    <source>
        <dbReference type="SAM" id="Phobius"/>
    </source>
</evidence>
<keyword evidence="1" id="KW-1133">Transmembrane helix</keyword>
<dbReference type="AlphaFoldDB" id="A0A1P8F7P1"/>
<sequence length="337" mass="35127">MINRHFRFLLVTVIVSMLSLFVAPGIVRASTGISLTPFESIKIDVSPGSTVTHRMTLQLGTENRAMDVAVDIMGYGSSPDGSVQTITPVQDVSPYSARAFIRIDKPTFHLDPGGSQDIVATISIPSDIGSGGRYAVIYIHELPPAGGTGSLSAFNIPVLLTIKGSTLTHTATVTEVKAGKVASGQPIEISTTFRNTGNHHYKVTGEIAISNSQGLVIDTIQIPLSSSSIIPGSIRQISALYFPKITLSQGVYSINTRLVLEDGTYLVSGNGSFEVIGPYATPTSIPTTSPASTEIVPSSSPTSASKGISVTLLAGIAAGALLIVIAMFAAGNKKAAR</sequence>
<dbReference type="EMBL" id="CP018258">
    <property type="protein sequence ID" value="APV44455.1"/>
    <property type="molecule type" value="Genomic_DNA"/>
</dbReference>
<name>A0A1P8F7P1_9CHLR</name>
<protein>
    <submittedName>
        <fullName evidence="2">Uncharacterized protein</fullName>
    </submittedName>
</protein>
<evidence type="ECO:0000313" key="2">
    <source>
        <dbReference type="EMBL" id="APV44455.1"/>
    </source>
</evidence>
<gene>
    <name evidence="2" type="ORF">Dform_01121</name>
</gene>
<accession>A0A1P8F7P1</accession>
<keyword evidence="1" id="KW-0472">Membrane</keyword>
<evidence type="ECO:0000313" key="3">
    <source>
        <dbReference type="Proteomes" id="UP000185934"/>
    </source>
</evidence>
<organism evidence="2 3">
    <name type="scientific">Dehalogenimonas formicexedens</name>
    <dbReference type="NCBI Taxonomy" id="1839801"/>
    <lineage>
        <taxon>Bacteria</taxon>
        <taxon>Bacillati</taxon>
        <taxon>Chloroflexota</taxon>
        <taxon>Dehalococcoidia</taxon>
        <taxon>Dehalococcoidales</taxon>
        <taxon>Dehalococcoidaceae</taxon>
        <taxon>Dehalogenimonas</taxon>
    </lineage>
</organism>
<dbReference type="Proteomes" id="UP000185934">
    <property type="component" value="Chromosome"/>
</dbReference>
<dbReference type="STRING" id="1839801.Dform_01121"/>